<protein>
    <submittedName>
        <fullName evidence="6">Transcriptional regulator, LuxR family</fullName>
    </submittedName>
</protein>
<dbReference type="PRINTS" id="PR00038">
    <property type="entry name" value="HTHLUXR"/>
</dbReference>
<gene>
    <name evidence="6" type="ORF">STRIP9103_07749</name>
</gene>
<evidence type="ECO:0000256" key="3">
    <source>
        <dbReference type="ARBA" id="ARBA00023163"/>
    </source>
</evidence>
<dbReference type="CDD" id="cd06170">
    <property type="entry name" value="LuxR_C_like"/>
    <property type="match status" value="1"/>
</dbReference>
<dbReference type="SMART" id="SM00421">
    <property type="entry name" value="HTH_LUXR"/>
    <property type="match status" value="1"/>
</dbReference>
<dbReference type="InterPro" id="IPR000792">
    <property type="entry name" value="Tscrpt_reg_LuxR_C"/>
</dbReference>
<dbReference type="InterPro" id="IPR029016">
    <property type="entry name" value="GAF-like_dom_sf"/>
</dbReference>
<dbReference type="Gene3D" id="1.10.10.10">
    <property type="entry name" value="Winged helix-like DNA-binding domain superfamily/Winged helix DNA-binding domain"/>
    <property type="match status" value="1"/>
</dbReference>
<name>L1KSE6_9ACTN</name>
<dbReference type="AlphaFoldDB" id="L1KSE6"/>
<dbReference type="Gene3D" id="3.30.450.40">
    <property type="match status" value="1"/>
</dbReference>
<evidence type="ECO:0000256" key="4">
    <source>
        <dbReference type="SAM" id="MobiDB-lite"/>
    </source>
</evidence>
<keyword evidence="7" id="KW-1185">Reference proteome</keyword>
<dbReference type="InterPro" id="IPR003018">
    <property type="entry name" value="GAF"/>
</dbReference>
<dbReference type="InterPro" id="IPR036388">
    <property type="entry name" value="WH-like_DNA-bd_sf"/>
</dbReference>
<dbReference type="PROSITE" id="PS50043">
    <property type="entry name" value="HTH_LUXR_2"/>
    <property type="match status" value="1"/>
</dbReference>
<comment type="caution">
    <text evidence="6">The sequence shown here is derived from an EMBL/GenBank/DDBJ whole genome shotgun (WGS) entry which is preliminary data.</text>
</comment>
<dbReference type="Pfam" id="PF01590">
    <property type="entry name" value="GAF"/>
    <property type="match status" value="1"/>
</dbReference>
<evidence type="ECO:0000259" key="5">
    <source>
        <dbReference type="PROSITE" id="PS50043"/>
    </source>
</evidence>
<dbReference type="SUPFAM" id="SSF46894">
    <property type="entry name" value="C-terminal effector domain of the bipartite response regulators"/>
    <property type="match status" value="1"/>
</dbReference>
<dbReference type="EMBL" id="AEJC01000414">
    <property type="protein sequence ID" value="EKX63721.1"/>
    <property type="molecule type" value="Genomic_DNA"/>
</dbReference>
<organism evidence="6 7">
    <name type="scientific">Streptomyces ipomoeae 91-03</name>
    <dbReference type="NCBI Taxonomy" id="698759"/>
    <lineage>
        <taxon>Bacteria</taxon>
        <taxon>Bacillati</taxon>
        <taxon>Actinomycetota</taxon>
        <taxon>Actinomycetes</taxon>
        <taxon>Kitasatosporales</taxon>
        <taxon>Streptomycetaceae</taxon>
        <taxon>Streptomyces</taxon>
    </lineage>
</organism>
<proteinExistence type="predicted"/>
<dbReference type="GO" id="GO:0003677">
    <property type="term" value="F:DNA binding"/>
    <property type="evidence" value="ECO:0007669"/>
    <property type="project" value="UniProtKB-KW"/>
</dbReference>
<dbReference type="SUPFAM" id="SSF55781">
    <property type="entry name" value="GAF domain-like"/>
    <property type="match status" value="1"/>
</dbReference>
<feature type="compositionally biased region" description="Basic residues" evidence="4">
    <location>
        <begin position="346"/>
        <end position="361"/>
    </location>
</feature>
<evidence type="ECO:0000256" key="1">
    <source>
        <dbReference type="ARBA" id="ARBA00023015"/>
    </source>
</evidence>
<keyword evidence="3" id="KW-0804">Transcription</keyword>
<keyword evidence="2" id="KW-0238">DNA-binding</keyword>
<evidence type="ECO:0000313" key="7">
    <source>
        <dbReference type="Proteomes" id="UP000010411"/>
    </source>
</evidence>
<dbReference type="Proteomes" id="UP000010411">
    <property type="component" value="Unassembled WGS sequence"/>
</dbReference>
<dbReference type="GO" id="GO:0006355">
    <property type="term" value="P:regulation of DNA-templated transcription"/>
    <property type="evidence" value="ECO:0007669"/>
    <property type="project" value="InterPro"/>
</dbReference>
<dbReference type="PANTHER" id="PTHR44688">
    <property type="entry name" value="DNA-BINDING TRANSCRIPTIONAL ACTIVATOR DEVR_DOSR"/>
    <property type="match status" value="1"/>
</dbReference>
<reference evidence="6 7" key="1">
    <citation type="submission" date="2012-11" db="EMBL/GenBank/DDBJ databases">
        <authorList>
            <person name="Huguet-Tapia J.C."/>
            <person name="Durkin A.S."/>
            <person name="Pettis G.S."/>
            <person name="Badger J.H."/>
        </authorList>
    </citation>
    <scope>NUCLEOTIDE SEQUENCE [LARGE SCALE GENOMIC DNA]</scope>
    <source>
        <strain evidence="6 7">91-03</strain>
    </source>
</reference>
<dbReference type="PANTHER" id="PTHR44688:SF16">
    <property type="entry name" value="DNA-BINDING TRANSCRIPTIONAL ACTIVATOR DEVR_DOSR"/>
    <property type="match status" value="1"/>
</dbReference>
<dbReference type="Pfam" id="PF00196">
    <property type="entry name" value="GerE"/>
    <property type="match status" value="1"/>
</dbReference>
<sequence length="376" mass="41449">MENALLSLSQFIGVRTAGLRGLRVRAETGLGGRVLTTGRQAKVTDYRSARSITHDFDRPVLTEGIRSVVAAPVVVSGTVRAVLYGACRSPAPLGDRAAEAVADASRRLAAELVIRDEVDHRLRLLEAAQGPADGEQRGVPVEELRQVHAELRRIAQQVPDGDLRGRLLDVAGRLAPQSAAQSVPGPTLSPRELDVLAQVALGCGNAKAGRRLSLLPETVKSYLRSAMRKLEVSTRFEAVVAARRQGLLPWVSSGSGSRGSEGSVWSGRPLRARPEETDRCTVLETDRFPTWSQSHDCVRHLLYLRHRRHRSPGDAHCPRPCRRQEVLRQGPHPGRELSPGSGACRARQRHHSRRVIRRRGRTARRISRLRRGVHQH</sequence>
<evidence type="ECO:0000256" key="2">
    <source>
        <dbReference type="ARBA" id="ARBA00023125"/>
    </source>
</evidence>
<feature type="region of interest" description="Disordered" evidence="4">
    <location>
        <begin position="328"/>
        <end position="361"/>
    </location>
</feature>
<dbReference type="InterPro" id="IPR016032">
    <property type="entry name" value="Sig_transdc_resp-reg_C-effctor"/>
</dbReference>
<evidence type="ECO:0000313" key="6">
    <source>
        <dbReference type="EMBL" id="EKX63721.1"/>
    </source>
</evidence>
<feature type="domain" description="HTH luxR-type" evidence="5">
    <location>
        <begin position="181"/>
        <end position="246"/>
    </location>
</feature>
<keyword evidence="1" id="KW-0805">Transcription regulation</keyword>
<accession>L1KSE6</accession>